<gene>
    <name evidence="1" type="ORF">AVEN_190980_1</name>
</gene>
<reference evidence="1 2" key="1">
    <citation type="journal article" date="2019" name="Sci. Rep.">
        <title>Orb-weaving spider Araneus ventricosus genome elucidates the spidroin gene catalogue.</title>
        <authorList>
            <person name="Kono N."/>
            <person name="Nakamura H."/>
            <person name="Ohtoshi R."/>
            <person name="Moran D.A.P."/>
            <person name="Shinohara A."/>
            <person name="Yoshida Y."/>
            <person name="Fujiwara M."/>
            <person name="Mori M."/>
            <person name="Tomita M."/>
            <person name="Arakawa K."/>
        </authorList>
    </citation>
    <scope>NUCLEOTIDE SEQUENCE [LARGE SCALE GENOMIC DNA]</scope>
</reference>
<name>A0A4Y2WU19_ARAVE</name>
<organism evidence="1 2">
    <name type="scientific">Araneus ventricosus</name>
    <name type="common">Orbweaver spider</name>
    <name type="synonym">Epeira ventricosa</name>
    <dbReference type="NCBI Taxonomy" id="182803"/>
    <lineage>
        <taxon>Eukaryota</taxon>
        <taxon>Metazoa</taxon>
        <taxon>Ecdysozoa</taxon>
        <taxon>Arthropoda</taxon>
        <taxon>Chelicerata</taxon>
        <taxon>Arachnida</taxon>
        <taxon>Araneae</taxon>
        <taxon>Araneomorphae</taxon>
        <taxon>Entelegynae</taxon>
        <taxon>Araneoidea</taxon>
        <taxon>Araneidae</taxon>
        <taxon>Araneus</taxon>
    </lineage>
</organism>
<proteinExistence type="predicted"/>
<evidence type="ECO:0000313" key="2">
    <source>
        <dbReference type="Proteomes" id="UP000499080"/>
    </source>
</evidence>
<protein>
    <submittedName>
        <fullName evidence="1">Uncharacterized protein</fullName>
    </submittedName>
</protein>
<dbReference type="OrthoDB" id="7480128at2759"/>
<comment type="caution">
    <text evidence="1">The sequence shown here is derived from an EMBL/GenBank/DDBJ whole genome shotgun (WGS) entry which is preliminary data.</text>
</comment>
<dbReference type="EMBL" id="BGPR01065475">
    <property type="protein sequence ID" value="GBO40286.1"/>
    <property type="molecule type" value="Genomic_DNA"/>
</dbReference>
<accession>A0A4Y2WU19</accession>
<dbReference type="Proteomes" id="UP000499080">
    <property type="component" value="Unassembled WGS sequence"/>
</dbReference>
<evidence type="ECO:0000313" key="1">
    <source>
        <dbReference type="EMBL" id="GBO40286.1"/>
    </source>
</evidence>
<sequence length="225" mass="25001">MLKLGIGARYYLLRNGKKDGIIQQRDHGLRNFSVTFNRLYGYFYYNQALTSHGVFGAHQERLFGKEGGCPCGEQLETIEPILLKCKIWGKEKEDWPKSWLQKDISDLVFYSPFEQDAIVILKKLMSSRLEEGGGLRTAGESSKSSDMLYSKASSSDAKEELISASASDSRDCKILFSNGGRTAIGKSSMSTEVGLAITEGFNADLWVEILSFVVIELGLVWLCGV</sequence>
<dbReference type="AlphaFoldDB" id="A0A4Y2WU19"/>
<keyword evidence="2" id="KW-1185">Reference proteome</keyword>